<dbReference type="InterPro" id="IPR043128">
    <property type="entry name" value="Rev_trsase/Diguanyl_cyclase"/>
</dbReference>
<dbReference type="SMART" id="SM00267">
    <property type="entry name" value="GGDEF"/>
    <property type="match status" value="1"/>
</dbReference>
<keyword evidence="3" id="KW-0812">Transmembrane</keyword>
<evidence type="ECO:0000256" key="1">
    <source>
        <dbReference type="ARBA" id="ARBA00012282"/>
    </source>
</evidence>
<feature type="transmembrane region" description="Helical" evidence="3">
    <location>
        <begin position="21"/>
        <end position="42"/>
    </location>
</feature>
<dbReference type="InterPro" id="IPR052155">
    <property type="entry name" value="Biofilm_reg_signaling"/>
</dbReference>
<keyword evidence="3" id="KW-1133">Transmembrane helix</keyword>
<keyword evidence="2" id="KW-0973">c-di-GMP</keyword>
<feature type="transmembrane region" description="Helical" evidence="3">
    <location>
        <begin position="48"/>
        <end position="73"/>
    </location>
</feature>
<accession>A0A078LWQ4</accession>
<evidence type="ECO:0000313" key="7">
    <source>
        <dbReference type="Proteomes" id="UP000053902"/>
    </source>
</evidence>
<dbReference type="AlphaFoldDB" id="A0A078LWQ4"/>
<dbReference type="STRING" id="1499686.BN1079_02960"/>
<feature type="transmembrane region" description="Helical" evidence="3">
    <location>
        <begin position="85"/>
        <end position="107"/>
    </location>
</feature>
<dbReference type="InterPro" id="IPR029787">
    <property type="entry name" value="Nucleotide_cyclase"/>
</dbReference>
<evidence type="ECO:0000259" key="5">
    <source>
        <dbReference type="PROSITE" id="PS50887"/>
    </source>
</evidence>
<feature type="domain" description="EAL" evidence="4">
    <location>
        <begin position="466"/>
        <end position="719"/>
    </location>
</feature>
<proteinExistence type="predicted"/>
<reference evidence="6 7" key="1">
    <citation type="submission" date="2014-07" db="EMBL/GenBank/DDBJ databases">
        <authorList>
            <person name="Urmite Genomes Urmite Genomes"/>
        </authorList>
    </citation>
    <scope>NUCLEOTIDE SEQUENCE [LARGE SCALE GENOMIC DNA]</scope>
    <source>
        <strain evidence="6 7">20_BN</strain>
    </source>
</reference>
<feature type="transmembrane region" description="Helical" evidence="3">
    <location>
        <begin position="220"/>
        <end position="238"/>
    </location>
</feature>
<dbReference type="SUPFAM" id="SSF55073">
    <property type="entry name" value="Nucleotide cyclase"/>
    <property type="match status" value="1"/>
</dbReference>
<dbReference type="Pfam" id="PF17159">
    <property type="entry name" value="MASE3"/>
    <property type="match status" value="1"/>
</dbReference>
<dbReference type="EMBL" id="CCSF01000001">
    <property type="protein sequence ID" value="CDZ95624.1"/>
    <property type="molecule type" value="Genomic_DNA"/>
</dbReference>
<dbReference type="InterPro" id="IPR000160">
    <property type="entry name" value="GGDEF_dom"/>
</dbReference>
<dbReference type="PANTHER" id="PTHR44757:SF2">
    <property type="entry name" value="BIOFILM ARCHITECTURE MAINTENANCE PROTEIN MBAA"/>
    <property type="match status" value="1"/>
</dbReference>
<name>A0A078LWQ4_9PSED</name>
<dbReference type="SMART" id="SM00052">
    <property type="entry name" value="EAL"/>
    <property type="match status" value="1"/>
</dbReference>
<organism evidence="6 7">
    <name type="scientific">Pseudomonas saudiphocaensis</name>
    <dbReference type="NCBI Taxonomy" id="1499686"/>
    <lineage>
        <taxon>Bacteria</taxon>
        <taxon>Pseudomonadati</taxon>
        <taxon>Pseudomonadota</taxon>
        <taxon>Gammaproteobacteria</taxon>
        <taxon>Pseudomonadales</taxon>
        <taxon>Pseudomonadaceae</taxon>
        <taxon>Pseudomonas</taxon>
    </lineage>
</organism>
<gene>
    <name evidence="6" type="ORF">BN1079_02960</name>
</gene>
<dbReference type="GO" id="GO:0071111">
    <property type="term" value="F:cyclic-guanylate-specific phosphodiesterase activity"/>
    <property type="evidence" value="ECO:0007669"/>
    <property type="project" value="UniProtKB-EC"/>
</dbReference>
<dbReference type="InterPro" id="IPR035919">
    <property type="entry name" value="EAL_sf"/>
</dbReference>
<dbReference type="SUPFAM" id="SSF141868">
    <property type="entry name" value="EAL domain-like"/>
    <property type="match status" value="1"/>
</dbReference>
<dbReference type="Gene3D" id="3.30.70.270">
    <property type="match status" value="1"/>
</dbReference>
<dbReference type="eggNOG" id="COG5001">
    <property type="taxonomic scope" value="Bacteria"/>
</dbReference>
<keyword evidence="3" id="KW-0472">Membrane</keyword>
<evidence type="ECO:0000259" key="4">
    <source>
        <dbReference type="PROSITE" id="PS50883"/>
    </source>
</evidence>
<dbReference type="PROSITE" id="PS50883">
    <property type="entry name" value="EAL"/>
    <property type="match status" value="1"/>
</dbReference>
<protein>
    <recommendedName>
        <fullName evidence="1">cyclic-guanylate-specific phosphodiesterase</fullName>
        <ecNumber evidence="1">3.1.4.52</ecNumber>
    </recommendedName>
</protein>
<dbReference type="NCBIfam" id="TIGR00254">
    <property type="entry name" value="GGDEF"/>
    <property type="match status" value="1"/>
</dbReference>
<dbReference type="PROSITE" id="PS50887">
    <property type="entry name" value="GGDEF"/>
    <property type="match status" value="1"/>
</dbReference>
<dbReference type="CDD" id="cd01949">
    <property type="entry name" value="GGDEF"/>
    <property type="match status" value="1"/>
</dbReference>
<dbReference type="Proteomes" id="UP000053902">
    <property type="component" value="Unassembled WGS sequence"/>
</dbReference>
<evidence type="ECO:0000256" key="3">
    <source>
        <dbReference type="SAM" id="Phobius"/>
    </source>
</evidence>
<feature type="transmembrane region" description="Helical" evidence="3">
    <location>
        <begin position="189"/>
        <end position="208"/>
    </location>
</feature>
<dbReference type="InterPro" id="IPR033425">
    <property type="entry name" value="MASE3"/>
</dbReference>
<dbReference type="Pfam" id="PF00563">
    <property type="entry name" value="EAL"/>
    <property type="match status" value="1"/>
</dbReference>
<feature type="domain" description="GGDEF" evidence="5">
    <location>
        <begin position="324"/>
        <end position="457"/>
    </location>
</feature>
<feature type="transmembrane region" description="Helical" evidence="3">
    <location>
        <begin position="151"/>
        <end position="169"/>
    </location>
</feature>
<dbReference type="EC" id="3.1.4.52" evidence="1"/>
<feature type="transmembrane region" description="Helical" evidence="3">
    <location>
        <begin position="119"/>
        <end position="139"/>
    </location>
</feature>
<dbReference type="InterPro" id="IPR001633">
    <property type="entry name" value="EAL_dom"/>
</dbReference>
<dbReference type="CDD" id="cd01948">
    <property type="entry name" value="EAL"/>
    <property type="match status" value="1"/>
</dbReference>
<evidence type="ECO:0000256" key="2">
    <source>
        <dbReference type="ARBA" id="ARBA00022636"/>
    </source>
</evidence>
<dbReference type="FunFam" id="3.20.20.450:FF:000001">
    <property type="entry name" value="Cyclic di-GMP phosphodiesterase yahA"/>
    <property type="match status" value="1"/>
</dbReference>
<dbReference type="Pfam" id="PF00990">
    <property type="entry name" value="GGDEF"/>
    <property type="match status" value="1"/>
</dbReference>
<dbReference type="PANTHER" id="PTHR44757">
    <property type="entry name" value="DIGUANYLATE CYCLASE DGCP"/>
    <property type="match status" value="1"/>
</dbReference>
<sequence>MSYQTDSSTAASTSNRYPTSVLVIASGLLLGLVWLLSCFTDLQAGTGWFPLSVHIACEVFAIVVASLVFAVVWHSQGPQRASSPLLGCAFLAIALIDLAHMLSYNGMPDWITPASVEKAISFWLVSRILLACTLLAVAFRLQPKRPLSRPALLLVALAVAGITTFMQLYQPQLLPRTFIEGTGLTSFKIMSEWLIIALFVVAAWRFWVGRKERPAWQAEGLLAATLISIFAELCFIAYDNVNGLFSLLGHSYKILSYCFIYQVMFVANVRAPYARLAVEKAERDAAEKKAQYLSSYDSLTGLPKPELLQERTRQALMDARGQQASVAVLYVDFDHFKMVNDSFGHAFGDRLLCRASERLQQLLPESAMLARAGGDEFLVLLTELTDAGATSAVVQALLKELSEPFVLDWQSIVVPVSIGVALGPNDGQDFPTLLRNAEMAMYKAKQGGRKSCCYYDSELDAEMRGRLYLVNGLRLALSRNELLLHYQPQVDIATGRLLGVEALVRWQHPQWGLVLPGRFIPAAEENGLIVEIGSWVLFEACSQAASWRAQGMMIPRVAVNVAAAQLHDGSLERVVQDALAKTGLPASALELELTESSLLENDAEVVLMLNRLKALGIQLSIDDFGTGYSCLAYLRQLAVDTLKIDRSFVQGIDTEDGHAIVATIIQMADSLGLSTLAEGVEDQAVADELLRLGCRQAQGYLYARPVPAQELSATLAAIREQVHGSALAQ</sequence>
<dbReference type="RefSeq" id="WP_052114492.1">
    <property type="nucleotide sequence ID" value="NZ_CCSF01000001.1"/>
</dbReference>
<dbReference type="Gene3D" id="3.20.20.450">
    <property type="entry name" value="EAL domain"/>
    <property type="match status" value="1"/>
</dbReference>
<dbReference type="OrthoDB" id="9804951at2"/>
<dbReference type="HOGENOM" id="CLU_000445_70_49_6"/>
<evidence type="ECO:0000313" key="6">
    <source>
        <dbReference type="EMBL" id="CDZ95624.1"/>
    </source>
</evidence>
<keyword evidence="7" id="KW-1185">Reference proteome</keyword>